<organism evidence="1 2">
    <name type="scientific">Pararhizobium capsulatum DSM 1112</name>
    <dbReference type="NCBI Taxonomy" id="1121113"/>
    <lineage>
        <taxon>Bacteria</taxon>
        <taxon>Pseudomonadati</taxon>
        <taxon>Pseudomonadota</taxon>
        <taxon>Alphaproteobacteria</taxon>
        <taxon>Hyphomicrobiales</taxon>
        <taxon>Rhizobiaceae</taxon>
        <taxon>Rhizobium/Agrobacterium group</taxon>
        <taxon>Pararhizobium</taxon>
    </lineage>
</organism>
<comment type="caution">
    <text evidence="1">The sequence shown here is derived from an EMBL/GenBank/DDBJ whole genome shotgun (WGS) entry which is preliminary data.</text>
</comment>
<gene>
    <name evidence="1" type="ORF">QO002_003539</name>
</gene>
<evidence type="ECO:0000313" key="1">
    <source>
        <dbReference type="EMBL" id="MDQ0321401.1"/>
    </source>
</evidence>
<keyword evidence="2" id="KW-1185">Reference proteome</keyword>
<proteinExistence type="predicted"/>
<name>A0ABU0BT17_9HYPH</name>
<accession>A0ABU0BT17</accession>
<dbReference type="Proteomes" id="UP001230207">
    <property type="component" value="Unassembled WGS sequence"/>
</dbReference>
<sequence length="52" mass="5764">MQHITSYLPVGAPLSQPVESIVLPHNLRRELLCLESGDVTRTMPTTHVAEPQ</sequence>
<dbReference type="EMBL" id="JAUSVF010000001">
    <property type="protein sequence ID" value="MDQ0321401.1"/>
    <property type="molecule type" value="Genomic_DNA"/>
</dbReference>
<protein>
    <submittedName>
        <fullName evidence="1">Uncharacterized protein</fullName>
    </submittedName>
</protein>
<reference evidence="1 2" key="1">
    <citation type="submission" date="2023-07" db="EMBL/GenBank/DDBJ databases">
        <title>Genomic Encyclopedia of Type Strains, Phase IV (KMG-IV): sequencing the most valuable type-strain genomes for metagenomic binning, comparative biology and taxonomic classification.</title>
        <authorList>
            <person name="Goeker M."/>
        </authorList>
    </citation>
    <scope>NUCLEOTIDE SEQUENCE [LARGE SCALE GENOMIC DNA]</scope>
    <source>
        <strain evidence="1 2">DSM 1112</strain>
    </source>
</reference>
<evidence type="ECO:0000313" key="2">
    <source>
        <dbReference type="Proteomes" id="UP001230207"/>
    </source>
</evidence>
<dbReference type="RefSeq" id="WP_307231975.1">
    <property type="nucleotide sequence ID" value="NZ_JAUSVF010000001.1"/>
</dbReference>